<dbReference type="Proteomes" id="UP001162972">
    <property type="component" value="Chromosome 2"/>
</dbReference>
<evidence type="ECO:0000256" key="5">
    <source>
        <dbReference type="SAM" id="MobiDB-lite"/>
    </source>
</evidence>
<dbReference type="InterPro" id="IPR017455">
    <property type="entry name" value="Znf_FYVE-rel"/>
</dbReference>
<evidence type="ECO:0000256" key="2">
    <source>
        <dbReference type="ARBA" id="ARBA00022771"/>
    </source>
</evidence>
<dbReference type="GO" id="GO:0070676">
    <property type="term" value="P:intralumenal vesicle formation"/>
    <property type="evidence" value="ECO:0007669"/>
    <property type="project" value="TreeGrafter"/>
</dbReference>
<dbReference type="Pfam" id="PF01363">
    <property type="entry name" value="FYVE"/>
    <property type="match status" value="1"/>
</dbReference>
<accession>A0AAD6NUX3</accession>
<comment type="caution">
    <text evidence="7">The sequence shown here is derived from an EMBL/GenBank/DDBJ whole genome shotgun (WGS) entry which is preliminary data.</text>
</comment>
<organism evidence="7 8">
    <name type="scientific">Salix udensis</name>
    <dbReference type="NCBI Taxonomy" id="889485"/>
    <lineage>
        <taxon>Eukaryota</taxon>
        <taxon>Viridiplantae</taxon>
        <taxon>Streptophyta</taxon>
        <taxon>Embryophyta</taxon>
        <taxon>Tracheophyta</taxon>
        <taxon>Spermatophyta</taxon>
        <taxon>Magnoliopsida</taxon>
        <taxon>eudicotyledons</taxon>
        <taxon>Gunneridae</taxon>
        <taxon>Pentapetalae</taxon>
        <taxon>rosids</taxon>
        <taxon>fabids</taxon>
        <taxon>Malpighiales</taxon>
        <taxon>Salicaceae</taxon>
        <taxon>Saliceae</taxon>
        <taxon>Salix</taxon>
    </lineage>
</organism>
<dbReference type="GO" id="GO:0031902">
    <property type="term" value="C:late endosome membrane"/>
    <property type="evidence" value="ECO:0007669"/>
    <property type="project" value="TreeGrafter"/>
</dbReference>
<keyword evidence="3" id="KW-0862">Zinc</keyword>
<feature type="domain" description="FYVE-type" evidence="6">
    <location>
        <begin position="260"/>
        <end position="290"/>
    </location>
</feature>
<reference evidence="7 8" key="1">
    <citation type="journal article" date="2023" name="Int. J. Mol. Sci.">
        <title>De Novo Assembly and Annotation of 11 Diverse Shrub Willow (Salix) Genomes Reveals Novel Gene Organization in Sex-Linked Regions.</title>
        <authorList>
            <person name="Hyden B."/>
            <person name="Feng K."/>
            <person name="Yates T.B."/>
            <person name="Jawdy S."/>
            <person name="Cereghino C."/>
            <person name="Smart L.B."/>
            <person name="Muchero W."/>
        </authorList>
    </citation>
    <scope>NUCLEOTIDE SEQUENCE [LARGE SCALE GENOMIC DNA]</scope>
    <source>
        <tissue evidence="7">Shoot tip</tissue>
    </source>
</reference>
<evidence type="ECO:0000256" key="4">
    <source>
        <dbReference type="PROSITE-ProRule" id="PRU00091"/>
    </source>
</evidence>
<name>A0AAD6NUX3_9ROSI</name>
<dbReference type="AlphaFoldDB" id="A0AAD6NUX3"/>
<evidence type="ECO:0000313" key="8">
    <source>
        <dbReference type="Proteomes" id="UP001162972"/>
    </source>
</evidence>
<dbReference type="SUPFAM" id="SSF57903">
    <property type="entry name" value="FYVE/PHD zinc finger"/>
    <property type="match status" value="1"/>
</dbReference>
<dbReference type="SMART" id="SM00064">
    <property type="entry name" value="FYVE"/>
    <property type="match status" value="1"/>
</dbReference>
<dbReference type="GO" id="GO:0000813">
    <property type="term" value="C:ESCRT I complex"/>
    <property type="evidence" value="ECO:0007669"/>
    <property type="project" value="TreeGrafter"/>
</dbReference>
<evidence type="ECO:0000259" key="6">
    <source>
        <dbReference type="PROSITE" id="PS50178"/>
    </source>
</evidence>
<dbReference type="EMBL" id="JAPFFJ010000017">
    <property type="protein sequence ID" value="KAJ6405940.1"/>
    <property type="molecule type" value="Genomic_DNA"/>
</dbReference>
<sequence length="290" mass="32279">MTGMGDGVYAYEGGKVEPYGARGTEPKSSTWTGFDDYGRSINNPSVKDNSLQSGSGSGKIVRAVPKADTQEDVKSGVQKFRVKLLAESGGQSTMDVLCQIALDGIRMLDPITSRTLRIYPLENITRCDKMDSSTFAFWSKSSVDIDPRRIRLQSNSYTTSTLLDTVTAATVQNVVSAGVYIWDMGYAASFWRSPAECYPWALLQERRWGEWQLLKEMGGRIRPSDASKTTEQSTEKKKGLGEWMNLIKPGSEEKDHWVPDEAVSKCTSCGTDFGAFVRRHHCRNCGRHFL</sequence>
<dbReference type="PROSITE" id="PS50178">
    <property type="entry name" value="ZF_FYVE"/>
    <property type="match status" value="1"/>
</dbReference>
<protein>
    <recommendedName>
        <fullName evidence="6">FYVE-type domain-containing protein</fullName>
    </recommendedName>
</protein>
<evidence type="ECO:0000256" key="3">
    <source>
        <dbReference type="ARBA" id="ARBA00022833"/>
    </source>
</evidence>
<dbReference type="PANTHER" id="PTHR46977:SF1">
    <property type="entry name" value="PROTEIN FREE1"/>
    <property type="match status" value="1"/>
</dbReference>
<feature type="region of interest" description="Disordered" evidence="5">
    <location>
        <begin position="15"/>
        <end position="67"/>
    </location>
</feature>
<dbReference type="SUPFAM" id="SSF50729">
    <property type="entry name" value="PH domain-like"/>
    <property type="match status" value="1"/>
</dbReference>
<keyword evidence="2 4" id="KW-0863">Zinc-finger</keyword>
<dbReference type="GO" id="GO:0036258">
    <property type="term" value="P:multivesicular body assembly"/>
    <property type="evidence" value="ECO:0007669"/>
    <property type="project" value="InterPro"/>
</dbReference>
<dbReference type="InterPro" id="IPR045893">
    <property type="entry name" value="FREE1"/>
</dbReference>
<gene>
    <name evidence="7" type="ORF">OIU84_013833</name>
</gene>
<evidence type="ECO:0000256" key="1">
    <source>
        <dbReference type="ARBA" id="ARBA00022723"/>
    </source>
</evidence>
<keyword evidence="8" id="KW-1185">Reference proteome</keyword>
<feature type="compositionally biased region" description="Polar residues" evidence="5">
    <location>
        <begin position="40"/>
        <end position="54"/>
    </location>
</feature>
<dbReference type="InterPro" id="IPR013083">
    <property type="entry name" value="Znf_RING/FYVE/PHD"/>
</dbReference>
<dbReference type="InterPro" id="IPR011011">
    <property type="entry name" value="Znf_FYVE_PHD"/>
</dbReference>
<dbReference type="InterPro" id="IPR000306">
    <property type="entry name" value="Znf_FYVE"/>
</dbReference>
<evidence type="ECO:0000313" key="7">
    <source>
        <dbReference type="EMBL" id="KAJ6405940.1"/>
    </source>
</evidence>
<dbReference type="GO" id="GO:0043130">
    <property type="term" value="F:ubiquitin binding"/>
    <property type="evidence" value="ECO:0007669"/>
    <property type="project" value="InterPro"/>
</dbReference>
<proteinExistence type="predicted"/>
<dbReference type="GO" id="GO:0008270">
    <property type="term" value="F:zinc ion binding"/>
    <property type="evidence" value="ECO:0007669"/>
    <property type="project" value="UniProtKB-KW"/>
</dbReference>
<dbReference type="PANTHER" id="PTHR46977">
    <property type="entry name" value="PROTEIN FREE1"/>
    <property type="match status" value="1"/>
</dbReference>
<dbReference type="Gene3D" id="3.30.40.10">
    <property type="entry name" value="Zinc/RING finger domain, C3HC4 (zinc finger)"/>
    <property type="match status" value="1"/>
</dbReference>
<keyword evidence="1" id="KW-0479">Metal-binding</keyword>